<evidence type="ECO:0000259" key="7">
    <source>
        <dbReference type="PROSITE" id="PS51175"/>
    </source>
</evidence>
<dbReference type="Proteomes" id="UP001597344">
    <property type="component" value="Unassembled WGS sequence"/>
</dbReference>
<comment type="similarity">
    <text evidence="2">Belongs to the beta/gamma-crystallin family.</text>
</comment>
<dbReference type="InterPro" id="IPR013320">
    <property type="entry name" value="ConA-like_dom_sf"/>
</dbReference>
<comment type="similarity">
    <text evidence="1">Belongs to the glycosyl hydrolase 16 family.</text>
</comment>
<name>A0ABW5AZN9_9FLAO</name>
<dbReference type="SUPFAM" id="SSF49695">
    <property type="entry name" value="gamma-Crystallin-like"/>
    <property type="match status" value="1"/>
</dbReference>
<dbReference type="SMART" id="SM00247">
    <property type="entry name" value="XTALbg"/>
    <property type="match status" value="1"/>
</dbReference>
<evidence type="ECO:0000256" key="1">
    <source>
        <dbReference type="ARBA" id="ARBA00006865"/>
    </source>
</evidence>
<dbReference type="InterPro" id="IPR011024">
    <property type="entry name" value="G_crystallin-like"/>
</dbReference>
<evidence type="ECO:0000259" key="6">
    <source>
        <dbReference type="PROSITE" id="PS50915"/>
    </source>
</evidence>
<keyword evidence="10" id="KW-1185">Reference proteome</keyword>
<feature type="signal peptide" evidence="5">
    <location>
        <begin position="1"/>
        <end position="24"/>
    </location>
</feature>
<dbReference type="Pfam" id="PF18962">
    <property type="entry name" value="Por_Secre_tail"/>
    <property type="match status" value="1"/>
</dbReference>
<dbReference type="RefSeq" id="WP_378320349.1">
    <property type="nucleotide sequence ID" value="NZ_JBHUHY010000011.1"/>
</dbReference>
<dbReference type="Pfam" id="PF03422">
    <property type="entry name" value="CBM_6"/>
    <property type="match status" value="1"/>
</dbReference>
<dbReference type="CDD" id="cd08023">
    <property type="entry name" value="GH16_laminarinase_like"/>
    <property type="match status" value="1"/>
</dbReference>
<evidence type="ECO:0000313" key="10">
    <source>
        <dbReference type="Proteomes" id="UP001597344"/>
    </source>
</evidence>
<proteinExistence type="inferred from homology"/>
<dbReference type="SUPFAM" id="SSF49785">
    <property type="entry name" value="Galactose-binding domain-like"/>
    <property type="match status" value="1"/>
</dbReference>
<dbReference type="PROSITE" id="PS51762">
    <property type="entry name" value="GH16_2"/>
    <property type="match status" value="1"/>
</dbReference>
<feature type="chain" id="PRO_5047227111" evidence="5">
    <location>
        <begin position="25"/>
        <end position="563"/>
    </location>
</feature>
<protein>
    <submittedName>
        <fullName evidence="9">Carbohydrate-binding protein</fullName>
    </submittedName>
</protein>
<organism evidence="9 10">
    <name type="scientific">Aquimarina celericrescens</name>
    <dbReference type="NCBI Taxonomy" id="1964542"/>
    <lineage>
        <taxon>Bacteria</taxon>
        <taxon>Pseudomonadati</taxon>
        <taxon>Bacteroidota</taxon>
        <taxon>Flavobacteriia</taxon>
        <taxon>Flavobacteriales</taxon>
        <taxon>Flavobacteriaceae</taxon>
        <taxon>Aquimarina</taxon>
    </lineage>
</organism>
<dbReference type="Gene3D" id="2.60.120.200">
    <property type="match status" value="1"/>
</dbReference>
<dbReference type="PROSITE" id="PS51175">
    <property type="entry name" value="CBM6"/>
    <property type="match status" value="1"/>
</dbReference>
<dbReference type="SUPFAM" id="SSF49899">
    <property type="entry name" value="Concanavalin A-like lectins/glucanases"/>
    <property type="match status" value="1"/>
</dbReference>
<dbReference type="CDD" id="cd04080">
    <property type="entry name" value="CBM6_cellulase-like"/>
    <property type="match status" value="1"/>
</dbReference>
<feature type="domain" description="GH16" evidence="8">
    <location>
        <begin position="34"/>
        <end position="259"/>
    </location>
</feature>
<dbReference type="InterPro" id="IPR005084">
    <property type="entry name" value="CBM6"/>
</dbReference>
<dbReference type="InterPro" id="IPR006584">
    <property type="entry name" value="Cellulose-bd_IV"/>
</dbReference>
<accession>A0ABW5AZN9</accession>
<dbReference type="Pfam" id="PF00722">
    <property type="entry name" value="Glyco_hydro_16"/>
    <property type="match status" value="1"/>
</dbReference>
<dbReference type="EMBL" id="JBHUHY010000011">
    <property type="protein sequence ID" value="MFD2187354.1"/>
    <property type="molecule type" value="Genomic_DNA"/>
</dbReference>
<evidence type="ECO:0000256" key="4">
    <source>
        <dbReference type="ARBA" id="ARBA00022737"/>
    </source>
</evidence>
<evidence type="ECO:0000256" key="5">
    <source>
        <dbReference type="SAM" id="SignalP"/>
    </source>
</evidence>
<feature type="domain" description="Beta/gamma crystallin 'Greek key'" evidence="6">
    <location>
        <begin position="264"/>
        <end position="308"/>
    </location>
</feature>
<dbReference type="InterPro" id="IPR026444">
    <property type="entry name" value="Secre_tail"/>
</dbReference>
<gene>
    <name evidence="9" type="ORF">ACFSJT_11195</name>
</gene>
<dbReference type="SMART" id="SM00606">
    <property type="entry name" value="CBD_IV"/>
    <property type="match status" value="1"/>
</dbReference>
<dbReference type="Gene3D" id="2.60.20.10">
    <property type="entry name" value="Crystallins"/>
    <property type="match status" value="1"/>
</dbReference>
<dbReference type="InterPro" id="IPR050546">
    <property type="entry name" value="Glycosyl_Hydrlase_16"/>
</dbReference>
<comment type="caution">
    <text evidence="9">The sequence shown here is derived from an EMBL/GenBank/DDBJ whole genome shotgun (WGS) entry which is preliminary data.</text>
</comment>
<dbReference type="InterPro" id="IPR008979">
    <property type="entry name" value="Galactose-bd-like_sf"/>
</dbReference>
<evidence type="ECO:0000256" key="2">
    <source>
        <dbReference type="ARBA" id="ARBA00009646"/>
    </source>
</evidence>
<keyword evidence="3 5" id="KW-0732">Signal</keyword>
<reference evidence="10" key="1">
    <citation type="journal article" date="2019" name="Int. J. Syst. Evol. Microbiol.">
        <title>The Global Catalogue of Microorganisms (GCM) 10K type strain sequencing project: providing services to taxonomists for standard genome sequencing and annotation.</title>
        <authorList>
            <consortium name="The Broad Institute Genomics Platform"/>
            <consortium name="The Broad Institute Genome Sequencing Center for Infectious Disease"/>
            <person name="Wu L."/>
            <person name="Ma J."/>
        </authorList>
    </citation>
    <scope>NUCLEOTIDE SEQUENCE [LARGE SCALE GENOMIC DNA]</scope>
    <source>
        <strain evidence="10">DT92</strain>
    </source>
</reference>
<keyword evidence="4" id="KW-0677">Repeat</keyword>
<dbReference type="Gene3D" id="2.60.120.260">
    <property type="entry name" value="Galactose-binding domain-like"/>
    <property type="match status" value="1"/>
</dbReference>
<sequence length="563" mass="62504">MKKIINGMLIVCLCLFSLMGSDISAQTWNLVWQDEFTNGIGPDWVFETGTGNDGWGNQELQYYRRENASVRNGELIITAKRESFGGRNYTSARMKTQGRRSFKYGKIEARIALPSFTGSWPAFWMLGNSISSVGWPSCGEIDIMEHVNNAPDIHGTIHWRDHNGSYASFGKQTNTDVTQFRLYTVEWDENAITWFVDGRQYNKVNIANGINGTSEFHEEFFLLLNMAIGGWFPGFAVDNDAFPAEMRIDWVRVYQKGANPNPSSPVVLYQNCDYGGYQAGLTQGTYTLSQLRSLGVRNDDISSLKVASGYQVTLYRDDNFSGNSIVVGGDDSCLVNENFDDVVTSVIVSQGSGNWSTRIEAENYSNMSGIQREPCSEGGENIGYTDPGDWLAYRNISFPRSGAYTIEYNVASDVDGGQFSTDLNAGNTVLGELNVPNTGGWQNWTTISHTVNVNAGTYPLGIYSRVGGWNLNWIHITEGVNNKQGDLAINKEEIFSVYPNPTKGILHVKGAEEGDTMIIYSVLGKQVLKTSKSKNQINVSSLPKGIYVLKNDTNNKTLKFIKN</sequence>
<evidence type="ECO:0000313" key="9">
    <source>
        <dbReference type="EMBL" id="MFD2187354.1"/>
    </source>
</evidence>
<dbReference type="NCBIfam" id="TIGR04183">
    <property type="entry name" value="Por_Secre_tail"/>
    <property type="match status" value="1"/>
</dbReference>
<dbReference type="InterPro" id="IPR000757">
    <property type="entry name" value="Beta-glucanase-like"/>
</dbReference>
<dbReference type="InterPro" id="IPR001064">
    <property type="entry name" value="Beta/gamma_crystallin"/>
</dbReference>
<evidence type="ECO:0000259" key="8">
    <source>
        <dbReference type="PROSITE" id="PS51762"/>
    </source>
</evidence>
<dbReference type="PANTHER" id="PTHR10963">
    <property type="entry name" value="GLYCOSYL HYDROLASE-RELATED"/>
    <property type="match status" value="1"/>
</dbReference>
<evidence type="ECO:0000256" key="3">
    <source>
        <dbReference type="ARBA" id="ARBA00022729"/>
    </source>
</evidence>
<dbReference type="PROSITE" id="PS50915">
    <property type="entry name" value="CRYSTALLIN_BETA_GAMMA"/>
    <property type="match status" value="1"/>
</dbReference>
<dbReference type="PANTHER" id="PTHR10963:SF55">
    <property type="entry name" value="GLYCOSIDE HYDROLASE FAMILY 16 PROTEIN"/>
    <property type="match status" value="1"/>
</dbReference>
<feature type="domain" description="CBM6" evidence="7">
    <location>
        <begin position="357"/>
        <end position="477"/>
    </location>
</feature>